<dbReference type="HOGENOM" id="CLU_1438287_0_0_5"/>
<dbReference type="Proteomes" id="UP000001095">
    <property type="component" value="Unassembled WGS sequence"/>
</dbReference>
<evidence type="ECO:0008006" key="3">
    <source>
        <dbReference type="Google" id="ProtNLM"/>
    </source>
</evidence>
<dbReference type="AlphaFoldDB" id="K8P130"/>
<comment type="caution">
    <text evidence="1">The sequence shown here is derived from an EMBL/GenBank/DDBJ whole genome shotgun (WGS) entry which is preliminary data.</text>
</comment>
<keyword evidence="2" id="KW-1185">Reference proteome</keyword>
<name>K8P130_9BRAD</name>
<dbReference type="EMBL" id="AGWY01000017">
    <property type="protein sequence ID" value="EKS32138.1"/>
    <property type="molecule type" value="Genomic_DNA"/>
</dbReference>
<dbReference type="OrthoDB" id="3078667at2"/>
<gene>
    <name evidence="1" type="ORF">HMPREF9696_03941</name>
</gene>
<organism evidence="1 2">
    <name type="scientific">Afipia clevelandensis ATCC 49720</name>
    <dbReference type="NCBI Taxonomy" id="883079"/>
    <lineage>
        <taxon>Bacteria</taxon>
        <taxon>Pseudomonadati</taxon>
        <taxon>Pseudomonadota</taxon>
        <taxon>Alphaproteobacteria</taxon>
        <taxon>Hyphomicrobiales</taxon>
        <taxon>Nitrobacteraceae</taxon>
        <taxon>Afipia</taxon>
    </lineage>
</organism>
<reference evidence="1 2" key="1">
    <citation type="submission" date="2012-04" db="EMBL/GenBank/DDBJ databases">
        <title>The Genome Sequence of Afipia clevelandensis ATCC 49720.</title>
        <authorList>
            <consortium name="The Broad Institute Genome Sequencing Platform"/>
            <person name="Earl A."/>
            <person name="Ward D."/>
            <person name="Feldgarden M."/>
            <person name="Gevers D."/>
            <person name="Huys G."/>
            <person name="Walker B."/>
            <person name="Young S.K."/>
            <person name="Zeng Q."/>
            <person name="Gargeya S."/>
            <person name="Fitzgerald M."/>
            <person name="Haas B."/>
            <person name="Abouelleil A."/>
            <person name="Alvarado L."/>
            <person name="Arachchi H.M."/>
            <person name="Berlin A."/>
            <person name="Chapman S.B."/>
            <person name="Goldberg J."/>
            <person name="Griggs A."/>
            <person name="Gujja S."/>
            <person name="Hansen M."/>
            <person name="Howarth C."/>
            <person name="Imamovic A."/>
            <person name="Larimer J."/>
            <person name="McCowen C."/>
            <person name="Montmayeur A."/>
            <person name="Murphy C."/>
            <person name="Neiman D."/>
            <person name="Pearson M."/>
            <person name="Priest M."/>
            <person name="Roberts A."/>
            <person name="Saif S."/>
            <person name="Shea T."/>
            <person name="Sisk P."/>
            <person name="Sykes S."/>
            <person name="Wortman J."/>
            <person name="Nusbaum C."/>
            <person name="Birren B."/>
        </authorList>
    </citation>
    <scope>NUCLEOTIDE SEQUENCE [LARGE SCALE GENOMIC DNA]</scope>
    <source>
        <strain evidence="1 2">ATCC 49720</strain>
    </source>
</reference>
<evidence type="ECO:0000313" key="2">
    <source>
        <dbReference type="Proteomes" id="UP000001095"/>
    </source>
</evidence>
<protein>
    <recommendedName>
        <fullName evidence="3">Type I restriction enzyme R protein N-terminal domain-containing protein</fullName>
    </recommendedName>
</protein>
<sequence length="188" mass="20999">MANDVTVSSGRKQSEQQAALQVQETLAAHFPDYTVETGKSLLYKIEVDPSGQLSHESAASPMRGQNAFQTDILITKDSIPLVVIELKSGSFTSHDVITYSFKAARHKQIYPYLRYGFVVVGLDGLGRRFVTHNEGFDFAMALPDSTTIETDLVALVRRQIAGAEILCDLMRSDRIKILRYEETVEIDR</sequence>
<accession>K8P130</accession>
<evidence type="ECO:0000313" key="1">
    <source>
        <dbReference type="EMBL" id="EKS32138.1"/>
    </source>
</evidence>
<dbReference type="RefSeq" id="WP_002714811.1">
    <property type="nucleotide sequence ID" value="NZ_KB375281.1"/>
</dbReference>
<proteinExistence type="predicted"/>
<dbReference type="PATRIC" id="fig|883079.3.peg.4033"/>